<keyword evidence="1" id="KW-0328">Glycosyltransferase</keyword>
<dbReference type="PANTHER" id="PTHR31306:SF3">
    <property type="entry name" value="NUCLEOTIDE-DIPHOSPHO-SUGAR TRANSFERASE DOMAIN-CONTAINING PROTEIN"/>
    <property type="match status" value="1"/>
</dbReference>
<dbReference type="PANTHER" id="PTHR31306">
    <property type="entry name" value="ALPHA-1,6-MANNOSYLTRANSFERASE MNN11-RELATED"/>
    <property type="match status" value="1"/>
</dbReference>
<dbReference type="GO" id="GO:0006487">
    <property type="term" value="P:protein N-linked glycosylation"/>
    <property type="evidence" value="ECO:0007669"/>
    <property type="project" value="TreeGrafter"/>
</dbReference>
<evidence type="ECO:0008006" key="5">
    <source>
        <dbReference type="Google" id="ProtNLM"/>
    </source>
</evidence>
<keyword evidence="2" id="KW-0808">Transferase</keyword>
<dbReference type="GO" id="GO:0000139">
    <property type="term" value="C:Golgi membrane"/>
    <property type="evidence" value="ECO:0007669"/>
    <property type="project" value="TreeGrafter"/>
</dbReference>
<evidence type="ECO:0000313" key="3">
    <source>
        <dbReference type="EMBL" id="PVI05606.1"/>
    </source>
</evidence>
<evidence type="ECO:0000313" key="4">
    <source>
        <dbReference type="Proteomes" id="UP000244855"/>
    </source>
</evidence>
<keyword evidence="4" id="KW-1185">Reference proteome</keyword>
<dbReference type="Proteomes" id="UP000244855">
    <property type="component" value="Unassembled WGS sequence"/>
</dbReference>
<dbReference type="InterPro" id="IPR008630">
    <property type="entry name" value="Glyco_trans_34"/>
</dbReference>
<reference evidence="3 4" key="1">
    <citation type="journal article" date="2018" name="Sci. Rep.">
        <title>Comparative genomics provides insights into the lifestyle and reveals functional heterogeneity of dark septate endophytic fungi.</title>
        <authorList>
            <person name="Knapp D.G."/>
            <person name="Nemeth J.B."/>
            <person name="Barry K."/>
            <person name="Hainaut M."/>
            <person name="Henrissat B."/>
            <person name="Johnson J."/>
            <person name="Kuo A."/>
            <person name="Lim J.H.P."/>
            <person name="Lipzen A."/>
            <person name="Nolan M."/>
            <person name="Ohm R.A."/>
            <person name="Tamas L."/>
            <person name="Grigoriev I.V."/>
            <person name="Spatafora J.W."/>
            <person name="Nagy L.G."/>
            <person name="Kovacs G.M."/>
        </authorList>
    </citation>
    <scope>NUCLEOTIDE SEQUENCE [LARGE SCALE GENOMIC DNA]</scope>
    <source>
        <strain evidence="3 4">DSE2036</strain>
    </source>
</reference>
<gene>
    <name evidence="3" type="ORF">DM02DRAFT_715656</name>
</gene>
<evidence type="ECO:0000256" key="1">
    <source>
        <dbReference type="ARBA" id="ARBA00022676"/>
    </source>
</evidence>
<dbReference type="EMBL" id="KZ805313">
    <property type="protein sequence ID" value="PVI05606.1"/>
    <property type="molecule type" value="Genomic_DNA"/>
</dbReference>
<proteinExistence type="predicted"/>
<evidence type="ECO:0000256" key="2">
    <source>
        <dbReference type="ARBA" id="ARBA00022679"/>
    </source>
</evidence>
<accession>A0A2V1E5H8</accession>
<protein>
    <recommendedName>
        <fullName evidence="5">Nucleotide-diphospho-sugar transferase domain-containing protein</fullName>
    </recommendedName>
</protein>
<sequence>MTQIRSKPEPIWSVTASLTTISTTILTLHPIAQIHGYDYKFYQALHKDGYYDTWILPSTLLTLLSNHTYTHVVTMDADVSITHPEIPLEWLFNRWGISKHTSIAMPWDVKEIGGPGEVKSVDGKGVQVLNTGLVVVQDLPYTTEMLEAWRDCPEEKRWPGCARWKQEWSHEQRAFSEFVRYEFNPDDDNIVTIPCDDAMSYPGMAAQYAGRIATDCNGTFFRHHTLNKEMAKGSVATSVMQLLYGMMQDAIRENKDDIWVAEKEGDAGLAKAD</sequence>
<organism evidence="3 4">
    <name type="scientific">Periconia macrospinosa</name>
    <dbReference type="NCBI Taxonomy" id="97972"/>
    <lineage>
        <taxon>Eukaryota</taxon>
        <taxon>Fungi</taxon>
        <taxon>Dikarya</taxon>
        <taxon>Ascomycota</taxon>
        <taxon>Pezizomycotina</taxon>
        <taxon>Dothideomycetes</taxon>
        <taxon>Pleosporomycetidae</taxon>
        <taxon>Pleosporales</taxon>
        <taxon>Massarineae</taxon>
        <taxon>Periconiaceae</taxon>
        <taxon>Periconia</taxon>
    </lineage>
</organism>
<dbReference type="OrthoDB" id="3763672at2759"/>
<dbReference type="AlphaFoldDB" id="A0A2V1E5H8"/>
<dbReference type="GO" id="GO:0016757">
    <property type="term" value="F:glycosyltransferase activity"/>
    <property type="evidence" value="ECO:0007669"/>
    <property type="project" value="UniProtKB-KW"/>
</dbReference>
<name>A0A2V1E5H8_9PLEO</name>